<dbReference type="GO" id="GO:0090529">
    <property type="term" value="P:cell septum assembly"/>
    <property type="evidence" value="ECO:0007669"/>
    <property type="project" value="InterPro"/>
</dbReference>
<feature type="compositionally biased region" description="Polar residues" evidence="3">
    <location>
        <begin position="97"/>
        <end position="126"/>
    </location>
</feature>
<dbReference type="GO" id="GO:0005737">
    <property type="term" value="C:cytoplasm"/>
    <property type="evidence" value="ECO:0007669"/>
    <property type="project" value="InterPro"/>
</dbReference>
<dbReference type="RefSeq" id="WP_013758092.1">
    <property type="nucleotide sequence ID" value="NC_015500.1"/>
</dbReference>
<dbReference type="OrthoDB" id="363240at2"/>
<evidence type="ECO:0000256" key="2">
    <source>
        <dbReference type="SAM" id="Coils"/>
    </source>
</evidence>
<evidence type="ECO:0000313" key="4">
    <source>
        <dbReference type="EMBL" id="AEE16373.1"/>
    </source>
</evidence>
<sequence length="164" mass="17619">MISLDQIRVLEQKVESIVAKLGLLVTENAELKQKCAQLEQSGKEAAAALSAYEQDQSKIEQGILHALDRLNTVENSVLQAAGQLQSPQQQTAPAEHTTAQPSVFAQETDTSAPQAVPETTTVSPVQTYGAADVPAAQDDIIEEKEDSLFNGTPAEQNNGQFDIF</sequence>
<dbReference type="HOGENOM" id="CLU_116322_0_0_12"/>
<evidence type="ECO:0000313" key="5">
    <source>
        <dbReference type="Proteomes" id="UP000006546"/>
    </source>
</evidence>
<gene>
    <name evidence="4" type="ordered locus">Trebr_0937</name>
</gene>
<keyword evidence="1 2" id="KW-0175">Coiled coil</keyword>
<dbReference type="Gene3D" id="1.20.5.340">
    <property type="match status" value="1"/>
</dbReference>
<dbReference type="Pfam" id="PF06005">
    <property type="entry name" value="ZapB"/>
    <property type="match status" value="1"/>
</dbReference>
<evidence type="ECO:0000256" key="1">
    <source>
        <dbReference type="ARBA" id="ARBA00023054"/>
    </source>
</evidence>
<dbReference type="Proteomes" id="UP000006546">
    <property type="component" value="Chromosome"/>
</dbReference>
<organism evidence="4 5">
    <name type="scientific">Treponema brennaborense (strain DSM 12168 / CIP 105900 / DD5/3)</name>
    <dbReference type="NCBI Taxonomy" id="906968"/>
    <lineage>
        <taxon>Bacteria</taxon>
        <taxon>Pseudomonadati</taxon>
        <taxon>Spirochaetota</taxon>
        <taxon>Spirochaetia</taxon>
        <taxon>Spirochaetales</taxon>
        <taxon>Treponemataceae</taxon>
        <taxon>Treponema</taxon>
    </lineage>
</organism>
<proteinExistence type="predicted"/>
<dbReference type="eggNOG" id="ENOG502ZM78">
    <property type="taxonomic scope" value="Bacteria"/>
</dbReference>
<evidence type="ECO:0000256" key="3">
    <source>
        <dbReference type="SAM" id="MobiDB-lite"/>
    </source>
</evidence>
<dbReference type="AlphaFoldDB" id="F4LJH8"/>
<protein>
    <recommendedName>
        <fullName evidence="6">Cell division protein ZapB</fullName>
    </recommendedName>
</protein>
<keyword evidence="5" id="KW-1185">Reference proteome</keyword>
<feature type="coiled-coil region" evidence="2">
    <location>
        <begin position="21"/>
        <end position="48"/>
    </location>
</feature>
<feature type="region of interest" description="Disordered" evidence="3">
    <location>
        <begin position="81"/>
        <end position="130"/>
    </location>
</feature>
<dbReference type="InterPro" id="IPR009252">
    <property type="entry name" value="Cell_div_ZapB"/>
</dbReference>
<reference evidence="5" key="1">
    <citation type="submission" date="2011-04" db="EMBL/GenBank/DDBJ databases">
        <title>The complete genome of Treponema brennaborense DSM 12168.</title>
        <authorList>
            <person name="Lucas S."/>
            <person name="Han J."/>
            <person name="Lapidus A."/>
            <person name="Bruce D."/>
            <person name="Goodwin L."/>
            <person name="Pitluck S."/>
            <person name="Peters L."/>
            <person name="Kyrpides N."/>
            <person name="Mavromatis K."/>
            <person name="Ivanova N."/>
            <person name="Mikhailova N."/>
            <person name="Pagani I."/>
            <person name="Teshima H."/>
            <person name="Detter J.C."/>
            <person name="Tapia R."/>
            <person name="Han C."/>
            <person name="Land M."/>
            <person name="Hauser L."/>
            <person name="Markowitz V."/>
            <person name="Cheng J.-F."/>
            <person name="Hugenholtz P."/>
            <person name="Woyke T."/>
            <person name="Wu D."/>
            <person name="Gronow S."/>
            <person name="Wellnitz S."/>
            <person name="Brambilla E."/>
            <person name="Klenk H.-P."/>
            <person name="Eisen J.A."/>
        </authorList>
    </citation>
    <scope>NUCLEOTIDE SEQUENCE [LARGE SCALE GENOMIC DNA]</scope>
    <source>
        <strain evidence="5">DSM 12168 / CIP 105900 / DD5/3</strain>
    </source>
</reference>
<accession>F4LJH8</accession>
<dbReference type="SUPFAM" id="SSF57997">
    <property type="entry name" value="Tropomyosin"/>
    <property type="match status" value="1"/>
</dbReference>
<dbReference type="EMBL" id="CP002696">
    <property type="protein sequence ID" value="AEE16373.1"/>
    <property type="molecule type" value="Genomic_DNA"/>
</dbReference>
<feature type="compositionally biased region" description="Low complexity" evidence="3">
    <location>
        <begin position="81"/>
        <end position="94"/>
    </location>
</feature>
<name>F4LJH8_TREBD</name>
<evidence type="ECO:0008006" key="6">
    <source>
        <dbReference type="Google" id="ProtNLM"/>
    </source>
</evidence>
<dbReference type="GO" id="GO:0043093">
    <property type="term" value="P:FtsZ-dependent cytokinesis"/>
    <property type="evidence" value="ECO:0007669"/>
    <property type="project" value="InterPro"/>
</dbReference>
<dbReference type="KEGG" id="tbe:Trebr_0937"/>
<dbReference type="STRING" id="906968.Trebr_0937"/>